<evidence type="ECO:0000313" key="8">
    <source>
        <dbReference type="EMBL" id="OQM73587.1"/>
    </source>
</evidence>
<accession>A0A1V8RK47</accession>
<dbReference type="Gene3D" id="1.10.3730.20">
    <property type="match status" value="1"/>
</dbReference>
<comment type="similarity">
    <text evidence="2">Belongs to the drug/metabolite transporter (DMT) superfamily. 10 TMS drug/metabolite exporter (DME) (TC 2.A.7.3) family.</text>
</comment>
<dbReference type="SUPFAM" id="SSF103481">
    <property type="entry name" value="Multidrug resistance efflux transporter EmrE"/>
    <property type="match status" value="2"/>
</dbReference>
<evidence type="ECO:0000256" key="5">
    <source>
        <dbReference type="ARBA" id="ARBA00023136"/>
    </source>
</evidence>
<evidence type="ECO:0000259" key="7">
    <source>
        <dbReference type="Pfam" id="PF00892"/>
    </source>
</evidence>
<dbReference type="Proteomes" id="UP000191905">
    <property type="component" value="Unassembled WGS sequence"/>
</dbReference>
<proteinExistence type="inferred from homology"/>
<organism evidence="8 9">
    <name type="scientific">Manganibacter manganicus</name>
    <dbReference type="NCBI Taxonomy" id="1873176"/>
    <lineage>
        <taxon>Bacteria</taxon>
        <taxon>Pseudomonadati</taxon>
        <taxon>Pseudomonadota</taxon>
        <taxon>Alphaproteobacteria</taxon>
        <taxon>Hyphomicrobiales</taxon>
        <taxon>Phyllobacteriaceae</taxon>
        <taxon>Manganibacter</taxon>
    </lineage>
</organism>
<comment type="subcellular location">
    <subcellularLocation>
        <location evidence="1">Membrane</location>
        <topology evidence="1">Multi-pass membrane protein</topology>
    </subcellularLocation>
</comment>
<dbReference type="GO" id="GO:0016020">
    <property type="term" value="C:membrane"/>
    <property type="evidence" value="ECO:0007669"/>
    <property type="project" value="UniProtKB-SubCell"/>
</dbReference>
<feature type="domain" description="EamA" evidence="7">
    <location>
        <begin position="24"/>
        <end position="157"/>
    </location>
</feature>
<keyword evidence="5 6" id="KW-0472">Membrane</keyword>
<evidence type="ECO:0000256" key="6">
    <source>
        <dbReference type="SAM" id="Phobius"/>
    </source>
</evidence>
<dbReference type="InterPro" id="IPR000620">
    <property type="entry name" value="EamA_dom"/>
</dbReference>
<feature type="transmembrane region" description="Helical" evidence="6">
    <location>
        <begin position="232"/>
        <end position="251"/>
    </location>
</feature>
<dbReference type="AlphaFoldDB" id="A0A1V8RK47"/>
<keyword evidence="4 6" id="KW-1133">Transmembrane helix</keyword>
<evidence type="ECO:0000256" key="4">
    <source>
        <dbReference type="ARBA" id="ARBA00022989"/>
    </source>
</evidence>
<name>A0A1V8RK47_9HYPH</name>
<dbReference type="STRING" id="1873176.BFN67_08340"/>
<gene>
    <name evidence="8" type="ORF">BFN67_08340</name>
</gene>
<feature type="domain" description="EamA" evidence="7">
    <location>
        <begin position="175"/>
        <end position="305"/>
    </location>
</feature>
<sequence length="326" mass="34694">MGGHPERGRKVTVAPAVPAAGGALTAIALKIVSVAVFVTMSSLIKAVGTVPAGQIVFFRSFFAIFPILFFLGLRHELRTAFSTSRPFGNIARGVVGVTSMGLTFFALTRLPLPDAITLNYAQPLLVVVFSSLFLGEAIRIYRWSAVVVGLIGVVIISWPELTLFSSGSIADQETFGVIAALAGACFSAVAAILVRNLVHTERTATIVLWFSMTASVMALLTIPFGWQSLTTTQALLLVGAGFCGGFGQILMTSAYRHAEISTVAPFEYTSMILAIIVGYFVFGDVPTPYMLTGGVIVVSAGLFIILRERQLGIERRAARKVVSPQG</sequence>
<evidence type="ECO:0000313" key="9">
    <source>
        <dbReference type="Proteomes" id="UP000191905"/>
    </source>
</evidence>
<feature type="transmembrane region" description="Helical" evidence="6">
    <location>
        <begin position="288"/>
        <end position="306"/>
    </location>
</feature>
<feature type="transmembrane region" description="Helical" evidence="6">
    <location>
        <begin position="94"/>
        <end position="112"/>
    </location>
</feature>
<feature type="transmembrane region" description="Helical" evidence="6">
    <location>
        <begin position="140"/>
        <end position="159"/>
    </location>
</feature>
<feature type="transmembrane region" description="Helical" evidence="6">
    <location>
        <begin position="12"/>
        <end position="40"/>
    </location>
</feature>
<keyword evidence="9" id="KW-1185">Reference proteome</keyword>
<evidence type="ECO:0000256" key="3">
    <source>
        <dbReference type="ARBA" id="ARBA00022692"/>
    </source>
</evidence>
<feature type="transmembrane region" description="Helical" evidence="6">
    <location>
        <begin position="263"/>
        <end position="282"/>
    </location>
</feature>
<evidence type="ECO:0000256" key="2">
    <source>
        <dbReference type="ARBA" id="ARBA00009853"/>
    </source>
</evidence>
<dbReference type="InterPro" id="IPR037185">
    <property type="entry name" value="EmrE-like"/>
</dbReference>
<keyword evidence="3 6" id="KW-0812">Transmembrane</keyword>
<feature type="transmembrane region" description="Helical" evidence="6">
    <location>
        <begin position="52"/>
        <end position="73"/>
    </location>
</feature>
<dbReference type="EMBL" id="MDET01000058">
    <property type="protein sequence ID" value="OQM73587.1"/>
    <property type="molecule type" value="Genomic_DNA"/>
</dbReference>
<dbReference type="OrthoDB" id="8478503at2"/>
<protein>
    <recommendedName>
        <fullName evidence="7">EamA domain-containing protein</fullName>
    </recommendedName>
</protein>
<evidence type="ECO:0000256" key="1">
    <source>
        <dbReference type="ARBA" id="ARBA00004141"/>
    </source>
</evidence>
<feature type="transmembrane region" description="Helical" evidence="6">
    <location>
        <begin position="174"/>
        <end position="194"/>
    </location>
</feature>
<feature type="transmembrane region" description="Helical" evidence="6">
    <location>
        <begin position="206"/>
        <end position="226"/>
    </location>
</feature>
<comment type="caution">
    <text evidence="8">The sequence shown here is derived from an EMBL/GenBank/DDBJ whole genome shotgun (WGS) entry which is preliminary data.</text>
</comment>
<dbReference type="Pfam" id="PF00892">
    <property type="entry name" value="EamA"/>
    <property type="match status" value="2"/>
</dbReference>
<dbReference type="PANTHER" id="PTHR22911">
    <property type="entry name" value="ACYL-MALONYL CONDENSING ENZYME-RELATED"/>
    <property type="match status" value="1"/>
</dbReference>
<dbReference type="PANTHER" id="PTHR22911:SF6">
    <property type="entry name" value="SOLUTE CARRIER FAMILY 35 MEMBER G1"/>
    <property type="match status" value="1"/>
</dbReference>
<feature type="transmembrane region" description="Helical" evidence="6">
    <location>
        <begin position="118"/>
        <end position="135"/>
    </location>
</feature>
<reference evidence="8 9" key="1">
    <citation type="journal article" date="2016" name="Int. J. Syst. Evol. Microbiol.">
        <title>Pseudaminobacter manganicus sp. nov., isolated from sludge of a manganese mine.</title>
        <authorList>
            <person name="Li J."/>
            <person name="Huang J."/>
            <person name="Liao S."/>
            <person name="Wang G."/>
        </authorList>
    </citation>
    <scope>NUCLEOTIDE SEQUENCE [LARGE SCALE GENOMIC DNA]</scope>
    <source>
        <strain evidence="8 9">JH-7</strain>
    </source>
</reference>